<comment type="caution">
    <text evidence="1">The sequence shown here is derived from an EMBL/GenBank/DDBJ whole genome shotgun (WGS) entry which is preliminary data.</text>
</comment>
<dbReference type="OrthoDB" id="5822802at2759"/>
<accession>A0A016SCM4</accession>
<protein>
    <recommendedName>
        <fullName evidence="3">PDZ domain-containing protein</fullName>
    </recommendedName>
</protein>
<sequence>MAKTTHYEKSNKELDTRHCERLIYRLAKSCRRQAEEKFREINDEHGKLLVDYRKGKPLDLVLSTNLVIRTVSKYSIAFYSVLVGDQILEINDIAPMGIPEFLSVMHAEQSVVSCIVF</sequence>
<dbReference type="Proteomes" id="UP000024635">
    <property type="component" value="Unassembled WGS sequence"/>
</dbReference>
<gene>
    <name evidence="1" type="primary">Acey_s0252.g229</name>
    <name evidence="1" type="ORF">Y032_0252g229</name>
</gene>
<dbReference type="EMBL" id="JARK01001588">
    <property type="protein sequence ID" value="EYB88121.1"/>
    <property type="molecule type" value="Genomic_DNA"/>
</dbReference>
<evidence type="ECO:0000313" key="1">
    <source>
        <dbReference type="EMBL" id="EYB88121.1"/>
    </source>
</evidence>
<organism evidence="1 2">
    <name type="scientific">Ancylostoma ceylanicum</name>
    <dbReference type="NCBI Taxonomy" id="53326"/>
    <lineage>
        <taxon>Eukaryota</taxon>
        <taxon>Metazoa</taxon>
        <taxon>Ecdysozoa</taxon>
        <taxon>Nematoda</taxon>
        <taxon>Chromadorea</taxon>
        <taxon>Rhabditida</taxon>
        <taxon>Rhabditina</taxon>
        <taxon>Rhabditomorpha</taxon>
        <taxon>Strongyloidea</taxon>
        <taxon>Ancylostomatidae</taxon>
        <taxon>Ancylostomatinae</taxon>
        <taxon>Ancylostoma</taxon>
    </lineage>
</organism>
<name>A0A016SCM4_9BILA</name>
<evidence type="ECO:0000313" key="2">
    <source>
        <dbReference type="Proteomes" id="UP000024635"/>
    </source>
</evidence>
<dbReference type="AlphaFoldDB" id="A0A016SCM4"/>
<reference evidence="2" key="1">
    <citation type="journal article" date="2015" name="Nat. Genet.">
        <title>The genome and transcriptome of the zoonotic hookworm Ancylostoma ceylanicum identify infection-specific gene families.</title>
        <authorList>
            <person name="Schwarz E.M."/>
            <person name="Hu Y."/>
            <person name="Antoshechkin I."/>
            <person name="Miller M.M."/>
            <person name="Sternberg P.W."/>
            <person name="Aroian R.V."/>
        </authorList>
    </citation>
    <scope>NUCLEOTIDE SEQUENCE</scope>
    <source>
        <strain evidence="2">HY135</strain>
    </source>
</reference>
<evidence type="ECO:0008006" key="3">
    <source>
        <dbReference type="Google" id="ProtNLM"/>
    </source>
</evidence>
<proteinExistence type="predicted"/>
<keyword evidence="2" id="KW-1185">Reference proteome</keyword>